<dbReference type="InterPro" id="IPR036653">
    <property type="entry name" value="CinA-like_C"/>
</dbReference>
<dbReference type="InterPro" id="IPR008136">
    <property type="entry name" value="CinA_C"/>
</dbReference>
<sequence length="167" mass="17455">MKQLPFDDPACCAAQLGELLQQRGWRLVTAESCTGGWVAKIITDLAGSSAWFERGFVTYSNAAKQDMLGVAPALLAAHGAVSEAVVRAMVAGALAHSSAEIALAISGIAGPSGGTASKPVGTVWIGWGLPDGNIISRHFCYDGDRDAVRYQAVTTALNELLALLQRQ</sequence>
<dbReference type="RefSeq" id="WP_105073909.1">
    <property type="nucleotide sequence ID" value="NZ_JAFLKP010000012.1"/>
</dbReference>
<comment type="caution">
    <text evidence="2">The sequence shown here is derived from an EMBL/GenBank/DDBJ whole genome shotgun (WGS) entry which is preliminary data.</text>
</comment>
<dbReference type="Gene3D" id="3.90.950.20">
    <property type="entry name" value="CinA-like"/>
    <property type="match status" value="1"/>
</dbReference>
<dbReference type="AlphaFoldDB" id="A0A2S7XRA8"/>
<feature type="domain" description="CinA C-terminal" evidence="1">
    <location>
        <begin position="13"/>
        <end position="163"/>
    </location>
</feature>
<proteinExistence type="predicted"/>
<evidence type="ECO:0000259" key="1">
    <source>
        <dbReference type="Pfam" id="PF02464"/>
    </source>
</evidence>
<keyword evidence="3" id="KW-1185">Reference proteome</keyword>
<organism evidence="2 3">
    <name type="scientific">Chromatium okenii</name>
    <dbReference type="NCBI Taxonomy" id="61644"/>
    <lineage>
        <taxon>Bacteria</taxon>
        <taxon>Pseudomonadati</taxon>
        <taxon>Pseudomonadota</taxon>
        <taxon>Gammaproteobacteria</taxon>
        <taxon>Chromatiales</taxon>
        <taxon>Chromatiaceae</taxon>
        <taxon>Chromatium</taxon>
    </lineage>
</organism>
<dbReference type="EMBL" id="PPGH01000035">
    <property type="protein sequence ID" value="PQJ96284.1"/>
    <property type="molecule type" value="Genomic_DNA"/>
</dbReference>
<dbReference type="OrthoDB" id="9801454at2"/>
<accession>A0A2S7XRA8</accession>
<dbReference type="NCBIfam" id="TIGR00199">
    <property type="entry name" value="PncC_domain"/>
    <property type="match status" value="1"/>
</dbReference>
<protein>
    <submittedName>
        <fullName evidence="2">Damage-inducible protein CinA</fullName>
    </submittedName>
</protein>
<gene>
    <name evidence="2" type="ORF">CXB77_11010</name>
</gene>
<name>A0A2S7XRA8_9GAMM</name>
<dbReference type="NCBIfam" id="NF002975">
    <property type="entry name" value="PRK03661.1"/>
    <property type="match status" value="1"/>
</dbReference>
<evidence type="ECO:0000313" key="2">
    <source>
        <dbReference type="EMBL" id="PQJ96284.1"/>
    </source>
</evidence>
<reference evidence="2 3" key="1">
    <citation type="submission" date="2018-01" db="EMBL/GenBank/DDBJ databases">
        <title>The complete genome sequence of Chromatium okenii LaCa, a purple sulfur bacterium with a turbulent life.</title>
        <authorList>
            <person name="Luedin S.M."/>
            <person name="Liechti N."/>
            <person name="Storelli N."/>
            <person name="Danza F."/>
            <person name="Wittwer M."/>
            <person name="Pothier J.F."/>
            <person name="Tonolla M.A."/>
        </authorList>
    </citation>
    <scope>NUCLEOTIDE SEQUENCE [LARGE SCALE GENOMIC DNA]</scope>
    <source>
        <strain evidence="2 3">LaCa</strain>
    </source>
</reference>
<dbReference type="Proteomes" id="UP000239936">
    <property type="component" value="Unassembled WGS sequence"/>
</dbReference>
<dbReference type="Pfam" id="PF02464">
    <property type="entry name" value="CinA"/>
    <property type="match status" value="1"/>
</dbReference>
<evidence type="ECO:0000313" key="3">
    <source>
        <dbReference type="Proteomes" id="UP000239936"/>
    </source>
</evidence>
<dbReference type="SUPFAM" id="SSF142433">
    <property type="entry name" value="CinA-like"/>
    <property type="match status" value="1"/>
</dbReference>